<keyword evidence="11" id="KW-1185">Reference proteome</keyword>
<evidence type="ECO:0000313" key="10">
    <source>
        <dbReference type="EMBL" id="KHL25109.1"/>
    </source>
</evidence>
<dbReference type="InterPro" id="IPR001764">
    <property type="entry name" value="Glyco_hydro_3_N"/>
</dbReference>
<dbReference type="InterPro" id="IPR002772">
    <property type="entry name" value="Glyco_hydro_3_C"/>
</dbReference>
<protein>
    <recommendedName>
        <fullName evidence="7">Beta-D-glucoside glucohydrolase</fullName>
    </recommendedName>
    <alternativeName>
        <fullName evidence="5">Cellobiase</fullName>
    </alternativeName>
    <alternativeName>
        <fullName evidence="6">Gentiobiase</fullName>
    </alternativeName>
</protein>
<dbReference type="EMBL" id="JTDN01000002">
    <property type="protein sequence ID" value="KHL25109.1"/>
    <property type="molecule type" value="Genomic_DNA"/>
</dbReference>
<dbReference type="GO" id="GO:0005975">
    <property type="term" value="P:carbohydrate metabolic process"/>
    <property type="evidence" value="ECO:0007669"/>
    <property type="project" value="InterPro"/>
</dbReference>
<dbReference type="STRING" id="1572751.PK98_12050"/>
<dbReference type="InterPro" id="IPR017853">
    <property type="entry name" value="GH"/>
</dbReference>
<name>A0A0B2BUK5_9SPHN</name>
<dbReference type="SUPFAM" id="SSF51445">
    <property type="entry name" value="(Trans)glycosidases"/>
    <property type="match status" value="1"/>
</dbReference>
<dbReference type="GO" id="GO:0008422">
    <property type="term" value="F:beta-glucosidase activity"/>
    <property type="evidence" value="ECO:0007669"/>
    <property type="project" value="UniProtKB-ARBA"/>
</dbReference>
<dbReference type="AlphaFoldDB" id="A0A0B2BUK5"/>
<feature type="domain" description="Fibronectin type III-like" evidence="9">
    <location>
        <begin position="651"/>
        <end position="719"/>
    </location>
</feature>
<dbReference type="InterPro" id="IPR050288">
    <property type="entry name" value="Cellulose_deg_GH3"/>
</dbReference>
<dbReference type="Gene3D" id="2.60.40.10">
    <property type="entry name" value="Immunoglobulins"/>
    <property type="match status" value="1"/>
</dbReference>
<keyword evidence="3" id="KW-0119">Carbohydrate metabolism</keyword>
<dbReference type="FunFam" id="2.60.40.10:FF:000495">
    <property type="entry name" value="Periplasmic beta-glucosidase"/>
    <property type="match status" value="1"/>
</dbReference>
<dbReference type="PANTHER" id="PTHR42715">
    <property type="entry name" value="BETA-GLUCOSIDASE"/>
    <property type="match status" value="1"/>
</dbReference>
<dbReference type="Proteomes" id="UP000030988">
    <property type="component" value="Unassembled WGS sequence"/>
</dbReference>
<keyword evidence="2 8" id="KW-0378">Hydrolase</keyword>
<dbReference type="InterPro" id="IPR013783">
    <property type="entry name" value="Ig-like_fold"/>
</dbReference>
<dbReference type="PROSITE" id="PS00775">
    <property type="entry name" value="GLYCOSYL_HYDROL_F3"/>
    <property type="match status" value="1"/>
</dbReference>
<accession>A0A0B2BUK5</accession>
<reference evidence="10 11" key="1">
    <citation type="submission" date="2014-11" db="EMBL/GenBank/DDBJ databases">
        <title>Draft genome sequence of Kirrobacter mercurialis.</title>
        <authorList>
            <person name="Coil D.A."/>
            <person name="Eisen J.A."/>
        </authorList>
    </citation>
    <scope>NUCLEOTIDE SEQUENCE [LARGE SCALE GENOMIC DNA]</scope>
    <source>
        <strain evidence="10 11">Coronado</strain>
    </source>
</reference>
<dbReference type="SMART" id="SM01217">
    <property type="entry name" value="Fn3_like"/>
    <property type="match status" value="1"/>
</dbReference>
<evidence type="ECO:0000256" key="7">
    <source>
        <dbReference type="ARBA" id="ARBA00032594"/>
    </source>
</evidence>
<dbReference type="InterPro" id="IPR036881">
    <property type="entry name" value="Glyco_hydro_3_C_sf"/>
</dbReference>
<evidence type="ECO:0000256" key="3">
    <source>
        <dbReference type="ARBA" id="ARBA00023277"/>
    </source>
</evidence>
<proteinExistence type="inferred from homology"/>
<keyword evidence="4 8" id="KW-0326">Glycosidase</keyword>
<dbReference type="Gene3D" id="3.40.50.1700">
    <property type="entry name" value="Glycoside hydrolase family 3 C-terminal domain"/>
    <property type="match status" value="1"/>
</dbReference>
<dbReference type="SUPFAM" id="SSF52279">
    <property type="entry name" value="Beta-D-glucan exohydrolase, C-terminal domain"/>
    <property type="match status" value="1"/>
</dbReference>
<comment type="caution">
    <text evidence="10">The sequence shown here is derived from an EMBL/GenBank/DDBJ whole genome shotgun (WGS) entry which is preliminary data.</text>
</comment>
<dbReference type="PANTHER" id="PTHR42715:SF10">
    <property type="entry name" value="BETA-GLUCOSIDASE"/>
    <property type="match status" value="1"/>
</dbReference>
<dbReference type="Gene3D" id="3.20.20.300">
    <property type="entry name" value="Glycoside hydrolase, family 3, N-terminal domain"/>
    <property type="match status" value="1"/>
</dbReference>
<evidence type="ECO:0000256" key="2">
    <source>
        <dbReference type="ARBA" id="ARBA00022801"/>
    </source>
</evidence>
<dbReference type="InterPro" id="IPR036962">
    <property type="entry name" value="Glyco_hydro_3_N_sf"/>
</dbReference>
<dbReference type="InterPro" id="IPR019800">
    <property type="entry name" value="Glyco_hydro_3_AS"/>
</dbReference>
<dbReference type="PRINTS" id="PR00133">
    <property type="entry name" value="GLHYDRLASE3"/>
</dbReference>
<dbReference type="InterPro" id="IPR026891">
    <property type="entry name" value="Fn3-like"/>
</dbReference>
<organism evidence="10 11">
    <name type="scientific">Croceibacterium mercuriale</name>
    <dbReference type="NCBI Taxonomy" id="1572751"/>
    <lineage>
        <taxon>Bacteria</taxon>
        <taxon>Pseudomonadati</taxon>
        <taxon>Pseudomonadota</taxon>
        <taxon>Alphaproteobacteria</taxon>
        <taxon>Sphingomonadales</taxon>
        <taxon>Erythrobacteraceae</taxon>
        <taxon>Croceibacterium</taxon>
    </lineage>
</organism>
<evidence type="ECO:0000256" key="5">
    <source>
        <dbReference type="ARBA" id="ARBA00031448"/>
    </source>
</evidence>
<dbReference type="FunFam" id="3.20.20.300:FF:000005">
    <property type="entry name" value="Periplasmic beta-glucosidase"/>
    <property type="match status" value="1"/>
</dbReference>
<gene>
    <name evidence="10" type="ORF">PK98_12050</name>
</gene>
<evidence type="ECO:0000256" key="6">
    <source>
        <dbReference type="ARBA" id="ARBA00032194"/>
    </source>
</evidence>
<sequence length="753" mass="78457">MAGTLLAAAVRFPALAQSAPALSRAHADRIARLIADMSVAEKLGQMTQVAGGRQVALNSRLDAAALDRVRAGQIGSFLHVAGAEPLRDLQRVAVAESRLGIPLLFAMDVVHGYRTIFPVPLALAASFDPAVAEDAARVAAVEAAVSGLHWTFAPMIDIARDARWGRVVEGAGEDPHLGARIAVAQITGFQTADLAGRDAVLACAKHLGAYGAGMGGRDYDTADVSERTLREVYLSPFLAAAEAGVGTMMTAFNDLAGVPTTGNADLVRGILRDEWNYQGLVVSDWNAVSELIDHGAASTPAEAAALALRASVDMDMTSDTYAEHLGTALAQDPTLLPLVDQAVGRILATKARLGLFDDPYRFGDAARERTVLGSAGHRARARRAAERALVLLRNEGGVLPLRAGAKVALVGALADDARSTLGSWKARGVQEDSGTLREAMGDATFVPGVAPRSDDVSGIPAAVAAAQGADVVVLVVGEDFDHSGEARSRADITLPGSQMALIAALRVTGKPIVAVLMNGRPLALEAALEGIPAVLESWFGGNEAGPAIADALFGRSNPAGRLPMGMPRTGGQLPLFYAHPPTGRPANPDLTVDSARYHDTEIGPLFPFGHGLSYARFTYADLAVDTQADRQQARYTVTCAVTNDGAVAGDEVVQLYVRAPVAGLARPGRELRGFVRLPLAPGQTRRVSFTLTSDQFAHWADQGWQVAAGRVELMVGASSADIRLTGALAVPQAYALPASALAGAALATQVTVA</sequence>
<evidence type="ECO:0000259" key="9">
    <source>
        <dbReference type="SMART" id="SM01217"/>
    </source>
</evidence>
<dbReference type="Pfam" id="PF00933">
    <property type="entry name" value="Glyco_hydro_3"/>
    <property type="match status" value="1"/>
</dbReference>
<evidence type="ECO:0000256" key="1">
    <source>
        <dbReference type="ARBA" id="ARBA00005336"/>
    </source>
</evidence>
<evidence type="ECO:0000313" key="11">
    <source>
        <dbReference type="Proteomes" id="UP000030988"/>
    </source>
</evidence>
<dbReference type="Pfam" id="PF14310">
    <property type="entry name" value="Fn3-like"/>
    <property type="match status" value="1"/>
</dbReference>
<evidence type="ECO:0000256" key="8">
    <source>
        <dbReference type="RuleBase" id="RU361161"/>
    </source>
</evidence>
<evidence type="ECO:0000256" key="4">
    <source>
        <dbReference type="ARBA" id="ARBA00023295"/>
    </source>
</evidence>
<comment type="similarity">
    <text evidence="1 8">Belongs to the glycosyl hydrolase 3 family.</text>
</comment>
<dbReference type="Pfam" id="PF01915">
    <property type="entry name" value="Glyco_hydro_3_C"/>
    <property type="match status" value="1"/>
</dbReference>